<feature type="transmembrane region" description="Helical" evidence="1">
    <location>
        <begin position="126"/>
        <end position="146"/>
    </location>
</feature>
<sequence>MALPVLKEFLCGMSVRTGALIIGWLCLINSLFTLLPVIIYTGMYLEMSTDQENKLIDWLTNETEQKIYGNESVSPIGHSDNEEFVRNAMEGTVLFLILSGLISVIAATMLICGIHKKNGCLMLPWLVLDAKSCILTFLTFVFWLIIMPFSKVSADGHFLTDLYTKAAITCILFFSVVVPAYAFLVVYTCYRNAKYERSQYDNSFQKL</sequence>
<accession>A0A8I6SL77</accession>
<keyword evidence="3" id="KW-1185">Reference proteome</keyword>
<evidence type="ECO:0000313" key="2">
    <source>
        <dbReference type="EnsemblMetazoa" id="XP_024083758.1"/>
    </source>
</evidence>
<dbReference type="OMA" id="WLCLINS"/>
<organism evidence="2 3">
    <name type="scientific">Cimex lectularius</name>
    <name type="common">Bed bug</name>
    <name type="synonym">Acanthia lectularia</name>
    <dbReference type="NCBI Taxonomy" id="79782"/>
    <lineage>
        <taxon>Eukaryota</taxon>
        <taxon>Metazoa</taxon>
        <taxon>Ecdysozoa</taxon>
        <taxon>Arthropoda</taxon>
        <taxon>Hexapoda</taxon>
        <taxon>Insecta</taxon>
        <taxon>Pterygota</taxon>
        <taxon>Neoptera</taxon>
        <taxon>Paraneoptera</taxon>
        <taxon>Hemiptera</taxon>
        <taxon>Heteroptera</taxon>
        <taxon>Panheteroptera</taxon>
        <taxon>Cimicomorpha</taxon>
        <taxon>Cimicidae</taxon>
        <taxon>Cimex</taxon>
    </lineage>
</organism>
<keyword evidence="1" id="KW-0812">Transmembrane</keyword>
<dbReference type="OrthoDB" id="10607436at2759"/>
<dbReference type="AlphaFoldDB" id="A0A8I6SL77"/>
<dbReference type="PANTHER" id="PTHR36694">
    <property type="entry name" value="PASIFLORA 1, ISOFORM A-RELATED"/>
    <property type="match status" value="1"/>
</dbReference>
<evidence type="ECO:0000256" key="1">
    <source>
        <dbReference type="SAM" id="Phobius"/>
    </source>
</evidence>
<dbReference type="RefSeq" id="XP_024083758.1">
    <property type="nucleotide sequence ID" value="XM_024227990.1"/>
</dbReference>
<dbReference type="Pfam" id="PF15860">
    <property type="entry name" value="DUF4728"/>
    <property type="match status" value="1"/>
</dbReference>
<reference evidence="2" key="1">
    <citation type="submission" date="2022-01" db="UniProtKB">
        <authorList>
            <consortium name="EnsemblMetazoa"/>
        </authorList>
    </citation>
    <scope>IDENTIFICATION</scope>
</reference>
<dbReference type="Proteomes" id="UP000494040">
    <property type="component" value="Unassembled WGS sequence"/>
</dbReference>
<keyword evidence="1" id="KW-1133">Transmembrane helix</keyword>
<dbReference type="KEGG" id="clec:106667609"/>
<feature type="transmembrane region" description="Helical" evidence="1">
    <location>
        <begin position="166"/>
        <end position="190"/>
    </location>
</feature>
<dbReference type="EnsemblMetazoa" id="XM_024227990.1">
    <property type="protein sequence ID" value="XP_024083758.1"/>
    <property type="gene ID" value="LOC106667609"/>
</dbReference>
<dbReference type="InterPro" id="IPR031720">
    <property type="entry name" value="DUF4728"/>
</dbReference>
<feature type="transmembrane region" description="Helical" evidence="1">
    <location>
        <begin position="21"/>
        <end position="45"/>
    </location>
</feature>
<name>A0A8I6SL77_CIMLE</name>
<dbReference type="GeneID" id="106667609"/>
<keyword evidence="1" id="KW-0472">Membrane</keyword>
<evidence type="ECO:0000313" key="3">
    <source>
        <dbReference type="Proteomes" id="UP000494040"/>
    </source>
</evidence>
<protein>
    <submittedName>
        <fullName evidence="2">Uncharacterized protein</fullName>
    </submittedName>
</protein>
<feature type="transmembrane region" description="Helical" evidence="1">
    <location>
        <begin position="93"/>
        <end position="114"/>
    </location>
</feature>
<dbReference type="PANTHER" id="PTHR36694:SF11">
    <property type="entry name" value="LP21121P-RELATED"/>
    <property type="match status" value="1"/>
</dbReference>
<proteinExistence type="predicted"/>